<dbReference type="InterPro" id="IPR000659">
    <property type="entry name" value="Pyridox_Oxase"/>
</dbReference>
<dbReference type="Pfam" id="PF01243">
    <property type="entry name" value="PNPOx_N"/>
    <property type="match status" value="1"/>
</dbReference>
<dbReference type="InterPro" id="IPR012349">
    <property type="entry name" value="Split_barrel_FMN-bd"/>
</dbReference>
<evidence type="ECO:0000256" key="2">
    <source>
        <dbReference type="ARBA" id="ARBA00022630"/>
    </source>
</evidence>
<dbReference type="InterPro" id="IPR019740">
    <property type="entry name" value="Pyridox_Oxase_CS"/>
</dbReference>
<evidence type="ECO:0000313" key="7">
    <source>
        <dbReference type="EMBL" id="CAB4567814.1"/>
    </source>
</evidence>
<feature type="domain" description="Pyridoxine 5'-phosphate oxidase dimerisation C-terminal" evidence="6">
    <location>
        <begin position="176"/>
        <end position="228"/>
    </location>
</feature>
<dbReference type="SUPFAM" id="SSF50475">
    <property type="entry name" value="FMN-binding split barrel"/>
    <property type="match status" value="1"/>
</dbReference>
<comment type="cofactor">
    <cofactor evidence="1">
        <name>FMN</name>
        <dbReference type="ChEBI" id="CHEBI:58210"/>
    </cofactor>
</comment>
<dbReference type="GO" id="GO:0008615">
    <property type="term" value="P:pyridoxine biosynthetic process"/>
    <property type="evidence" value="ECO:0007669"/>
    <property type="project" value="InterPro"/>
</dbReference>
<gene>
    <name evidence="7" type="ORF">UFOPK1726_00099</name>
</gene>
<keyword evidence="4" id="KW-0560">Oxidoreductase</keyword>
<dbReference type="GO" id="GO:0010181">
    <property type="term" value="F:FMN binding"/>
    <property type="evidence" value="ECO:0007669"/>
    <property type="project" value="InterPro"/>
</dbReference>
<organism evidence="7">
    <name type="scientific">freshwater metagenome</name>
    <dbReference type="NCBI Taxonomy" id="449393"/>
    <lineage>
        <taxon>unclassified sequences</taxon>
        <taxon>metagenomes</taxon>
        <taxon>ecological metagenomes</taxon>
    </lineage>
</organism>
<dbReference type="NCBIfam" id="TIGR00558">
    <property type="entry name" value="pdxH"/>
    <property type="match status" value="1"/>
</dbReference>
<keyword evidence="2" id="KW-0285">Flavoprotein</keyword>
<evidence type="ECO:0000259" key="6">
    <source>
        <dbReference type="Pfam" id="PF10590"/>
    </source>
</evidence>
<dbReference type="AlphaFoldDB" id="A0A6J6DX75"/>
<dbReference type="NCBIfam" id="NF004231">
    <property type="entry name" value="PRK05679.1"/>
    <property type="match status" value="1"/>
</dbReference>
<proteinExistence type="inferred from homology"/>
<dbReference type="GO" id="GO:0004733">
    <property type="term" value="F:pyridoxamine phosphate oxidase activity"/>
    <property type="evidence" value="ECO:0007669"/>
    <property type="project" value="InterPro"/>
</dbReference>
<protein>
    <submittedName>
        <fullName evidence="7">Unannotated protein</fullName>
    </submittedName>
</protein>
<dbReference type="HAMAP" id="MF_01629">
    <property type="entry name" value="PdxH"/>
    <property type="match status" value="1"/>
</dbReference>
<dbReference type="PROSITE" id="PS01064">
    <property type="entry name" value="PYRIDOX_OXIDASE"/>
    <property type="match status" value="1"/>
</dbReference>
<dbReference type="InterPro" id="IPR011576">
    <property type="entry name" value="Pyridox_Oxase_N"/>
</dbReference>
<evidence type="ECO:0000256" key="1">
    <source>
        <dbReference type="ARBA" id="ARBA00001917"/>
    </source>
</evidence>
<dbReference type="Pfam" id="PF10590">
    <property type="entry name" value="PNP_phzG_C"/>
    <property type="match status" value="1"/>
</dbReference>
<sequence length="228" mass="25828">MSEQNWLNELRVSYEVSGITEDQLLPTPMQQFQTWLADAVSAELPEPNAMVIATVDSTGAPSTRTVLCKLVDERGFVFFTNTNSNKAKQLAANPQLAATFLWLKLHRQVHVVGAVEEVSRAEADEYFATRARSSQIGAWASEQSRPLTSRDELVTAVAQYEAKFAEQDVIPTPPFWGGYLIRPKYVEFWQGQRSRLHDRFRYELSDPGFYGRSVLNRADAWQISRLAP</sequence>
<accession>A0A6J6DX75</accession>
<dbReference type="EMBL" id="CAEZTT010000004">
    <property type="protein sequence ID" value="CAB4567814.1"/>
    <property type="molecule type" value="Genomic_DNA"/>
</dbReference>
<dbReference type="InterPro" id="IPR019576">
    <property type="entry name" value="Pyridoxamine_oxidase_dimer_C"/>
</dbReference>
<evidence type="ECO:0000259" key="5">
    <source>
        <dbReference type="Pfam" id="PF01243"/>
    </source>
</evidence>
<evidence type="ECO:0000256" key="4">
    <source>
        <dbReference type="ARBA" id="ARBA00023002"/>
    </source>
</evidence>
<name>A0A6J6DX75_9ZZZZ</name>
<keyword evidence="3" id="KW-0288">FMN</keyword>
<dbReference type="PANTHER" id="PTHR10851">
    <property type="entry name" value="PYRIDOXINE-5-PHOSPHATE OXIDASE"/>
    <property type="match status" value="1"/>
</dbReference>
<reference evidence="7" key="1">
    <citation type="submission" date="2020-05" db="EMBL/GenBank/DDBJ databases">
        <authorList>
            <person name="Chiriac C."/>
            <person name="Salcher M."/>
            <person name="Ghai R."/>
            <person name="Kavagutti S V."/>
        </authorList>
    </citation>
    <scope>NUCLEOTIDE SEQUENCE</scope>
</reference>
<dbReference type="PANTHER" id="PTHR10851:SF0">
    <property type="entry name" value="PYRIDOXINE-5'-PHOSPHATE OXIDASE"/>
    <property type="match status" value="1"/>
</dbReference>
<dbReference type="PIRSF" id="PIRSF000190">
    <property type="entry name" value="Pyd_amn-ph_oxd"/>
    <property type="match status" value="1"/>
</dbReference>
<feature type="domain" description="Pyridoxamine 5'-phosphate oxidase N-terminal" evidence="5">
    <location>
        <begin position="37"/>
        <end position="161"/>
    </location>
</feature>
<dbReference type="Gene3D" id="2.30.110.10">
    <property type="entry name" value="Electron Transport, Fmn-binding Protein, Chain A"/>
    <property type="match status" value="1"/>
</dbReference>
<evidence type="ECO:0000256" key="3">
    <source>
        <dbReference type="ARBA" id="ARBA00022643"/>
    </source>
</evidence>